<evidence type="ECO:0000313" key="2">
    <source>
        <dbReference type="Proteomes" id="UP000239711"/>
    </source>
</evidence>
<proteinExistence type="predicted"/>
<keyword evidence="2" id="KW-1185">Reference proteome</keyword>
<name>A0A2S9J3C7_9SPHI</name>
<dbReference type="EMBL" id="PVBQ01000007">
    <property type="protein sequence ID" value="PRD47250.1"/>
    <property type="molecule type" value="Genomic_DNA"/>
</dbReference>
<organism evidence="1 2">
    <name type="scientific">Sphingobacterium haloxyli</name>
    <dbReference type="NCBI Taxonomy" id="2100533"/>
    <lineage>
        <taxon>Bacteria</taxon>
        <taxon>Pseudomonadati</taxon>
        <taxon>Bacteroidota</taxon>
        <taxon>Sphingobacteriia</taxon>
        <taxon>Sphingobacteriales</taxon>
        <taxon>Sphingobacteriaceae</taxon>
        <taxon>Sphingobacterium</taxon>
    </lineage>
</organism>
<protein>
    <submittedName>
        <fullName evidence="1">Uncharacterized protein</fullName>
    </submittedName>
</protein>
<accession>A0A2S9J3C7</accession>
<dbReference type="AlphaFoldDB" id="A0A2S9J3C7"/>
<reference evidence="1 2" key="1">
    <citation type="submission" date="2018-02" db="EMBL/GenBank/DDBJ databases">
        <title>The draft genome of Sphingobacterium sp. 5JN-11.</title>
        <authorList>
            <person name="Liu L."/>
            <person name="Li L."/>
            <person name="Liang L."/>
            <person name="Zhang X."/>
            <person name="Wang T."/>
        </authorList>
    </citation>
    <scope>NUCLEOTIDE SEQUENCE [LARGE SCALE GENOMIC DNA]</scope>
    <source>
        <strain evidence="1 2">5JN-11</strain>
    </source>
</reference>
<sequence length="192" mass="22211">MDYPEGIYRTKEDFLKKIPTEKKELVAKTIYVSGRKVIDTIPDHCAFYYKENDKKVKKTFAICYRGNLYFQAGFILKHRNKEDKSQTTNFPNTFCRVRIAGQNFLYTELELANAWKQNLGHGLGGAVGGVIASNAIQPKGIVWDFKNEEFNIFRSCKDYNDFIQDKYPEGVQECDSREPDLLQVRAAMEIIK</sequence>
<evidence type="ECO:0000313" key="1">
    <source>
        <dbReference type="EMBL" id="PRD47250.1"/>
    </source>
</evidence>
<dbReference type="Proteomes" id="UP000239711">
    <property type="component" value="Unassembled WGS sequence"/>
</dbReference>
<comment type="caution">
    <text evidence="1">The sequence shown here is derived from an EMBL/GenBank/DDBJ whole genome shotgun (WGS) entry which is preliminary data.</text>
</comment>
<gene>
    <name evidence="1" type="ORF">C5745_10490</name>
</gene>